<reference evidence="3" key="1">
    <citation type="submission" date="2020-05" db="EMBL/GenBank/DDBJ databases">
        <title>Frigoriglobus tundricola gen. nov., sp. nov., a psychrotolerant cellulolytic planctomycete of the family Gemmataceae with two divergent copies of 16S rRNA gene.</title>
        <authorList>
            <person name="Kulichevskaya I.S."/>
            <person name="Ivanova A.A."/>
            <person name="Naumoff D.G."/>
            <person name="Beletsky A.V."/>
            <person name="Rijpstra W.I.C."/>
            <person name="Sinninghe Damste J.S."/>
            <person name="Mardanov A.V."/>
            <person name="Ravin N.V."/>
            <person name="Dedysh S.N."/>
        </authorList>
    </citation>
    <scope>NUCLEOTIDE SEQUENCE [LARGE SCALE GENOMIC DNA]</scope>
    <source>
        <strain evidence="3">PL17</strain>
    </source>
</reference>
<organism evidence="2 3">
    <name type="scientific">Frigoriglobus tundricola</name>
    <dbReference type="NCBI Taxonomy" id="2774151"/>
    <lineage>
        <taxon>Bacteria</taxon>
        <taxon>Pseudomonadati</taxon>
        <taxon>Planctomycetota</taxon>
        <taxon>Planctomycetia</taxon>
        <taxon>Gemmatales</taxon>
        <taxon>Gemmataceae</taxon>
        <taxon>Frigoriglobus</taxon>
    </lineage>
</organism>
<dbReference type="EMBL" id="CP053452">
    <property type="protein sequence ID" value="QJW95252.1"/>
    <property type="molecule type" value="Genomic_DNA"/>
</dbReference>
<dbReference type="Proteomes" id="UP000503447">
    <property type="component" value="Chromosome"/>
</dbReference>
<name>A0A6M5YQK1_9BACT</name>
<gene>
    <name evidence="2" type="ORF">FTUN_2794</name>
</gene>
<dbReference type="AlphaFoldDB" id="A0A6M5YQK1"/>
<feature type="region of interest" description="Disordered" evidence="1">
    <location>
        <begin position="1"/>
        <end position="21"/>
    </location>
</feature>
<evidence type="ECO:0000313" key="2">
    <source>
        <dbReference type="EMBL" id="QJW95252.1"/>
    </source>
</evidence>
<dbReference type="RefSeq" id="WP_171471071.1">
    <property type="nucleotide sequence ID" value="NZ_CP053452.2"/>
</dbReference>
<dbReference type="KEGG" id="ftj:FTUN_2794"/>
<evidence type="ECO:0000256" key="1">
    <source>
        <dbReference type="SAM" id="MobiDB-lite"/>
    </source>
</evidence>
<protein>
    <submittedName>
        <fullName evidence="2">Uncharacterized protein</fullName>
    </submittedName>
</protein>
<evidence type="ECO:0000313" key="3">
    <source>
        <dbReference type="Proteomes" id="UP000503447"/>
    </source>
</evidence>
<proteinExistence type="predicted"/>
<keyword evidence="3" id="KW-1185">Reference proteome</keyword>
<sequence>MNANTTTPPPAIPVTPDNHGPGLPRLVLEARARLGPEATLEQVTEEVRANGIPHASVEQVRQLWDEGHLPVE</sequence>
<accession>A0A6M5YQK1</accession>